<keyword evidence="1" id="KW-0732">Signal</keyword>
<keyword evidence="3" id="KW-1185">Reference proteome</keyword>
<sequence length="520" mass="61021">MSQITFLLHWKAVSKSFVYALLLSISTIVQAQTPPDFYQLKNPDTCEINPCTTYLQLYENLPVEVRYGVDIEDRAIYFVFPNRAYYHQIFTNDDDGIAINIVAKEHYGCESNEDDISSTELAGYLLPPMFKNDMAKNLMVDEPGLIKVKYGQIPFEFNAENVECNLLVVKKKFMCGYHSFSHLNYDDWLLLKTGLYRDSLISSFNPSLRHKLKKTLRFTVPFEKNQSTIKHQDIQPIYDSLTLGRYNITAARVKAYSSVEGPTDKNRALQESRAKSILDALQTFQNSPIAYRVTGSENWSEFARDIKNTRFSYLKKLSKNEVKVALRDEKLSNALEPILKTQRKAVVEMRLEYRIDENENDAKVLRQYFDQSIRQKQLAEAMYLQELIYSKIKGQLVPDELIDQLEIPESAFFGPLLNNKTIFEYEHGLVEEGELMRRFKRLESLMPNNPKIKFNITTLNLQQWTHDIELNNREKIRWQIEALEKMDISDKLVERLWINYYIVQTKYLDKALRYDKKMRR</sequence>
<dbReference type="Proteomes" id="UP001172083">
    <property type="component" value="Unassembled WGS sequence"/>
</dbReference>
<evidence type="ECO:0000256" key="1">
    <source>
        <dbReference type="SAM" id="SignalP"/>
    </source>
</evidence>
<feature type="signal peptide" evidence="1">
    <location>
        <begin position="1"/>
        <end position="31"/>
    </location>
</feature>
<evidence type="ECO:0000313" key="3">
    <source>
        <dbReference type="Proteomes" id="UP001172083"/>
    </source>
</evidence>
<dbReference type="EMBL" id="JAUJEB010000007">
    <property type="protein sequence ID" value="MDN5216102.1"/>
    <property type="molecule type" value="Genomic_DNA"/>
</dbReference>
<dbReference type="RefSeq" id="WP_346761435.1">
    <property type="nucleotide sequence ID" value="NZ_JAUJEB010000007.1"/>
</dbReference>
<name>A0ABT8LE95_9BACT</name>
<evidence type="ECO:0000313" key="2">
    <source>
        <dbReference type="EMBL" id="MDN5216102.1"/>
    </source>
</evidence>
<organism evidence="2 3">
    <name type="scientific">Agaribacillus aureus</name>
    <dbReference type="NCBI Taxonomy" id="3051825"/>
    <lineage>
        <taxon>Bacteria</taxon>
        <taxon>Pseudomonadati</taxon>
        <taxon>Bacteroidota</taxon>
        <taxon>Cytophagia</taxon>
        <taxon>Cytophagales</taxon>
        <taxon>Splendidivirgaceae</taxon>
        <taxon>Agaribacillus</taxon>
    </lineage>
</organism>
<comment type="caution">
    <text evidence="2">The sequence shown here is derived from an EMBL/GenBank/DDBJ whole genome shotgun (WGS) entry which is preliminary data.</text>
</comment>
<proteinExistence type="predicted"/>
<reference evidence="2" key="1">
    <citation type="submission" date="2023-06" db="EMBL/GenBank/DDBJ databases">
        <title>Genomic of Agaribacillus aureum.</title>
        <authorList>
            <person name="Wang G."/>
        </authorList>
    </citation>
    <scope>NUCLEOTIDE SEQUENCE</scope>
    <source>
        <strain evidence="2">BMA12</strain>
    </source>
</reference>
<protein>
    <submittedName>
        <fullName evidence="2">Uncharacterized protein</fullName>
    </submittedName>
</protein>
<gene>
    <name evidence="2" type="ORF">QQ020_28780</name>
</gene>
<feature type="chain" id="PRO_5045998551" evidence="1">
    <location>
        <begin position="32"/>
        <end position="520"/>
    </location>
</feature>
<accession>A0ABT8LE95</accession>